<accession>A0A1T0CVW8</accession>
<proteinExistence type="predicted"/>
<dbReference type="Pfam" id="PF00300">
    <property type="entry name" value="His_Phos_1"/>
    <property type="match status" value="1"/>
</dbReference>
<dbReference type="STRING" id="573983.B0681_01035"/>
<name>A0A1T0CVW8_9GAMM</name>
<comment type="caution">
    <text evidence="1">The sequence shown here is derived from an EMBL/GenBank/DDBJ whole genome shotgun (WGS) entry which is preliminary data.</text>
</comment>
<dbReference type="InterPro" id="IPR029033">
    <property type="entry name" value="His_PPase_superfam"/>
</dbReference>
<dbReference type="SUPFAM" id="SSF53254">
    <property type="entry name" value="Phosphoglycerate mutase-like"/>
    <property type="match status" value="1"/>
</dbReference>
<dbReference type="EMBL" id="MUYV01000001">
    <property type="protein sequence ID" value="OOS26498.1"/>
    <property type="molecule type" value="Genomic_DNA"/>
</dbReference>
<dbReference type="InterPro" id="IPR013078">
    <property type="entry name" value="His_Pase_superF_clade-1"/>
</dbReference>
<dbReference type="CDD" id="cd07067">
    <property type="entry name" value="HP_PGM_like"/>
    <property type="match status" value="1"/>
</dbReference>
<sequence>MKLIFVRHGQAGPYCEDDAGRDLTEFGRMQAAQTAHHITSMHQLDLIIASPYNRADQTAKILQEQAIASGQSPSFVTVSSITPDDDPVTALDDIDYVIRAKFDMDTDDKCIAIVCHMPIVARMVAQLDGLSPAAFELAECRVLQTAVVAEGLARSVDGFTPDQP</sequence>
<reference evidence="1 2" key="1">
    <citation type="submission" date="2017-02" db="EMBL/GenBank/DDBJ databases">
        <title>Draft genome sequence of Moraxella porci CCUG 54912T type strain.</title>
        <authorList>
            <person name="Salva-Serra F."/>
            <person name="Engstrom-Jakobsson H."/>
            <person name="Thorell K."/>
            <person name="Jaen-Luchoro D."/>
            <person name="Gonzales-Siles L."/>
            <person name="Karlsson R."/>
            <person name="Yazdan S."/>
            <person name="Boulund F."/>
            <person name="Johnning A."/>
            <person name="Engstrand L."/>
            <person name="Kristiansson E."/>
            <person name="Moore E."/>
        </authorList>
    </citation>
    <scope>NUCLEOTIDE SEQUENCE [LARGE SCALE GENOMIC DNA]</scope>
    <source>
        <strain evidence="1 2">CCUG 54912</strain>
    </source>
</reference>
<organism evidence="1 2">
    <name type="scientific">Moraxella porci DSM 25326</name>
    <dbReference type="NCBI Taxonomy" id="573983"/>
    <lineage>
        <taxon>Bacteria</taxon>
        <taxon>Pseudomonadati</taxon>
        <taxon>Pseudomonadota</taxon>
        <taxon>Gammaproteobacteria</taxon>
        <taxon>Moraxellales</taxon>
        <taxon>Moraxellaceae</taxon>
        <taxon>Moraxella</taxon>
    </lineage>
</organism>
<protein>
    <submittedName>
        <fullName evidence="1">Histidine phosphatase family protein</fullName>
    </submittedName>
</protein>
<keyword evidence="2" id="KW-1185">Reference proteome</keyword>
<evidence type="ECO:0000313" key="1">
    <source>
        <dbReference type="EMBL" id="OOS26498.1"/>
    </source>
</evidence>
<gene>
    <name evidence="1" type="ORF">B0681_01035</name>
</gene>
<dbReference type="Gene3D" id="3.40.50.1240">
    <property type="entry name" value="Phosphoglycerate mutase-like"/>
    <property type="match status" value="1"/>
</dbReference>
<dbReference type="AlphaFoldDB" id="A0A1T0CVW8"/>
<dbReference type="Proteomes" id="UP000190683">
    <property type="component" value="Unassembled WGS sequence"/>
</dbReference>
<dbReference type="RefSeq" id="WP_078316888.1">
    <property type="nucleotide sequence ID" value="NZ_MUYV01000001.1"/>
</dbReference>
<evidence type="ECO:0000313" key="2">
    <source>
        <dbReference type="Proteomes" id="UP000190683"/>
    </source>
</evidence>